<organism evidence="2 3">
    <name type="scientific">Crenothrix polyspora</name>
    <dbReference type="NCBI Taxonomy" id="360316"/>
    <lineage>
        <taxon>Bacteria</taxon>
        <taxon>Pseudomonadati</taxon>
        <taxon>Pseudomonadota</taxon>
        <taxon>Gammaproteobacteria</taxon>
        <taxon>Methylococcales</taxon>
        <taxon>Crenotrichaceae</taxon>
        <taxon>Crenothrix</taxon>
    </lineage>
</organism>
<dbReference type="Proteomes" id="UP000195667">
    <property type="component" value="Unassembled WGS sequence"/>
</dbReference>
<feature type="transmembrane region" description="Helical" evidence="1">
    <location>
        <begin position="75"/>
        <end position="95"/>
    </location>
</feature>
<dbReference type="EMBL" id="FUKI01000087">
    <property type="protein sequence ID" value="SJM91118.1"/>
    <property type="molecule type" value="Genomic_DNA"/>
</dbReference>
<reference evidence="3" key="1">
    <citation type="submission" date="2017-02" db="EMBL/GenBank/DDBJ databases">
        <authorList>
            <person name="Daims H."/>
        </authorList>
    </citation>
    <scope>NUCLEOTIDE SEQUENCE [LARGE SCALE GENOMIC DNA]</scope>
</reference>
<feature type="transmembrane region" description="Helical" evidence="1">
    <location>
        <begin position="7"/>
        <end position="25"/>
    </location>
</feature>
<protein>
    <submittedName>
        <fullName evidence="2">Uncharacterized protein</fullName>
    </submittedName>
</protein>
<feature type="transmembrane region" description="Helical" evidence="1">
    <location>
        <begin position="45"/>
        <end position="63"/>
    </location>
</feature>
<dbReference type="AlphaFoldDB" id="A0A1R4H4C2"/>
<keyword evidence="1" id="KW-1133">Transmembrane helix</keyword>
<evidence type="ECO:0000313" key="3">
    <source>
        <dbReference type="Proteomes" id="UP000195667"/>
    </source>
</evidence>
<evidence type="ECO:0000313" key="2">
    <source>
        <dbReference type="EMBL" id="SJM91118.1"/>
    </source>
</evidence>
<proteinExistence type="predicted"/>
<gene>
    <name evidence="2" type="ORF">CRENPOLYSF1_1770002</name>
</gene>
<keyword evidence="3" id="KW-1185">Reference proteome</keyword>
<sequence length="194" mass="21395">MTTITKRFFTVIGCVIVAIAIGLLIEVFFSFQSGWQFGHTQTGHLAGWGGLAIILTVFGYSVKKRYGRKTGWPKGWFRVHQVAGIAGPLLILVHAGPHFHALVPMLALLAMGIVAVSGVIGVAVHRKAINLLSTKRKELLIQGLSHEDVQDRLYDLASDEETFRIWQIIHMPMVVIFLVLLITHILGALYFGGL</sequence>
<feature type="transmembrane region" description="Helical" evidence="1">
    <location>
        <begin position="101"/>
        <end position="124"/>
    </location>
</feature>
<dbReference type="OrthoDB" id="5763267at2"/>
<evidence type="ECO:0000256" key="1">
    <source>
        <dbReference type="SAM" id="Phobius"/>
    </source>
</evidence>
<feature type="transmembrane region" description="Helical" evidence="1">
    <location>
        <begin position="173"/>
        <end position="192"/>
    </location>
</feature>
<keyword evidence="1" id="KW-0472">Membrane</keyword>
<keyword evidence="1" id="KW-0812">Transmembrane</keyword>
<name>A0A1R4H4C2_9GAMM</name>
<accession>A0A1R4H4C2</accession>
<dbReference type="RefSeq" id="WP_087142814.1">
    <property type="nucleotide sequence ID" value="NZ_FUKI01000087.1"/>
</dbReference>